<dbReference type="AlphaFoldDB" id="A0A0C9SK47"/>
<evidence type="ECO:0000313" key="1">
    <source>
        <dbReference type="EMBL" id="KII83106.1"/>
    </source>
</evidence>
<dbReference type="OrthoDB" id="3359487at2759"/>
<reference evidence="1 2" key="1">
    <citation type="submission" date="2014-06" db="EMBL/GenBank/DDBJ databases">
        <title>Evolutionary Origins and Diversification of the Mycorrhizal Mutualists.</title>
        <authorList>
            <consortium name="DOE Joint Genome Institute"/>
            <consortium name="Mycorrhizal Genomics Consortium"/>
            <person name="Kohler A."/>
            <person name="Kuo A."/>
            <person name="Nagy L.G."/>
            <person name="Floudas D."/>
            <person name="Copeland A."/>
            <person name="Barry K.W."/>
            <person name="Cichocki N."/>
            <person name="Veneault-Fourrey C."/>
            <person name="LaButti K."/>
            <person name="Lindquist E.A."/>
            <person name="Lipzen A."/>
            <person name="Lundell T."/>
            <person name="Morin E."/>
            <person name="Murat C."/>
            <person name="Riley R."/>
            <person name="Ohm R."/>
            <person name="Sun H."/>
            <person name="Tunlid A."/>
            <person name="Henrissat B."/>
            <person name="Grigoriev I.V."/>
            <person name="Hibbett D.S."/>
            <person name="Martin F."/>
        </authorList>
    </citation>
    <scope>NUCLEOTIDE SEQUENCE [LARGE SCALE GENOMIC DNA]</scope>
    <source>
        <strain evidence="1 2">FD-325 SS-3</strain>
    </source>
</reference>
<organism evidence="1 2">
    <name type="scientific">Plicaturopsis crispa FD-325 SS-3</name>
    <dbReference type="NCBI Taxonomy" id="944288"/>
    <lineage>
        <taxon>Eukaryota</taxon>
        <taxon>Fungi</taxon>
        <taxon>Dikarya</taxon>
        <taxon>Basidiomycota</taxon>
        <taxon>Agaricomycotina</taxon>
        <taxon>Agaricomycetes</taxon>
        <taxon>Agaricomycetidae</taxon>
        <taxon>Amylocorticiales</taxon>
        <taxon>Amylocorticiaceae</taxon>
        <taxon>Plicatura</taxon>
        <taxon>Plicaturopsis crispa</taxon>
    </lineage>
</organism>
<dbReference type="EMBL" id="KN832583">
    <property type="protein sequence ID" value="KII83106.1"/>
    <property type="molecule type" value="Genomic_DNA"/>
</dbReference>
<evidence type="ECO:0008006" key="3">
    <source>
        <dbReference type="Google" id="ProtNLM"/>
    </source>
</evidence>
<name>A0A0C9SK47_PLICR</name>
<dbReference type="Proteomes" id="UP000053263">
    <property type="component" value="Unassembled WGS sequence"/>
</dbReference>
<dbReference type="SUPFAM" id="SSF53098">
    <property type="entry name" value="Ribonuclease H-like"/>
    <property type="match status" value="1"/>
</dbReference>
<dbReference type="HOGENOM" id="CLU_099691_0_0_1"/>
<protein>
    <recommendedName>
        <fullName evidence="3">hAT-like transposase RNase-H fold domain-containing protein</fullName>
    </recommendedName>
</protein>
<accession>A0A0C9SK47</accession>
<keyword evidence="2" id="KW-1185">Reference proteome</keyword>
<sequence>MLAFALSYRQAIDDITGDRAFNLRTYELNEGEWDIVKQLCNVLKILKDATLFFSRATPNLAMVIPAMDHIDAVLATQSIDATLSASIRAAVLMGKKTLNRYYDKTDSSEVYRIAMVLHPRHKLEYFKNAGWDESWIATAKDIVVDEYKRSYADRVEPNVAVPPTPMKKTVRKLTSMSWWPIV</sequence>
<gene>
    <name evidence="1" type="ORF">PLICRDRAFT_119819</name>
</gene>
<proteinExistence type="predicted"/>
<evidence type="ECO:0000313" key="2">
    <source>
        <dbReference type="Proteomes" id="UP000053263"/>
    </source>
</evidence>
<dbReference type="InterPro" id="IPR012337">
    <property type="entry name" value="RNaseH-like_sf"/>
</dbReference>